<feature type="region of interest" description="Disordered" evidence="2">
    <location>
        <begin position="1"/>
        <end position="33"/>
    </location>
</feature>
<dbReference type="SUPFAM" id="SSF58113">
    <property type="entry name" value="Apolipoprotein A-I"/>
    <property type="match status" value="1"/>
</dbReference>
<dbReference type="Gene3D" id="1.20.120.20">
    <property type="entry name" value="Apolipoprotein"/>
    <property type="match status" value="1"/>
</dbReference>
<evidence type="ECO:0000256" key="3">
    <source>
        <dbReference type="SAM" id="Phobius"/>
    </source>
</evidence>
<feature type="compositionally biased region" description="Basic and acidic residues" evidence="2">
    <location>
        <begin position="18"/>
        <end position="33"/>
    </location>
</feature>
<protein>
    <submittedName>
        <fullName evidence="4">Uncharacterized protein</fullName>
    </submittedName>
</protein>
<dbReference type="AlphaFoldDB" id="A0A412QSY9"/>
<accession>A0A412QSY9</accession>
<name>A0A412QSY9_PHOVU</name>
<evidence type="ECO:0000256" key="1">
    <source>
        <dbReference type="SAM" id="Coils"/>
    </source>
</evidence>
<reference evidence="4 5" key="1">
    <citation type="submission" date="2018-08" db="EMBL/GenBank/DDBJ databases">
        <title>A genome reference for cultivated species of the human gut microbiota.</title>
        <authorList>
            <person name="Zou Y."/>
            <person name="Xue W."/>
            <person name="Luo G."/>
        </authorList>
    </citation>
    <scope>NUCLEOTIDE SEQUENCE [LARGE SCALE GENOMIC DNA]</scope>
    <source>
        <strain evidence="4 5">AF18-14</strain>
    </source>
</reference>
<evidence type="ECO:0000313" key="5">
    <source>
        <dbReference type="Proteomes" id="UP000283833"/>
    </source>
</evidence>
<keyword evidence="3" id="KW-0472">Membrane</keyword>
<keyword evidence="3" id="KW-1133">Transmembrane helix</keyword>
<feature type="coiled-coil region" evidence="1">
    <location>
        <begin position="196"/>
        <end position="246"/>
    </location>
</feature>
<feature type="transmembrane region" description="Helical" evidence="3">
    <location>
        <begin position="70"/>
        <end position="92"/>
    </location>
</feature>
<proteinExistence type="predicted"/>
<comment type="caution">
    <text evidence="4">The sequence shown here is derived from an EMBL/GenBank/DDBJ whole genome shotgun (WGS) entry which is preliminary data.</text>
</comment>
<sequence length="308" mass="35188">MKSKKRKESMNPSAVVPKENERNKQRVNPSKEDVILENVSSNTTSEDCCHTKNCSHYIGKNRLSLYKGKFLFSIIAFTVAVIILFILFHVSYVNSQERIVSIHQNFCKDIAGRLESLTVENDSTVVLDKVISDLIAENQKNTLSLLELQYNKLQSDFAILSLWAGVLMIVFLIFSIYSIFKVDEMQKQGRDYLLKIEEISSSANEVSEKLTQQSQEKIENLDKMAQEEMEKLSAEYAKQLSELKEEIFKIQNSFQGIVKEKASDFEKTISTYREELKQNAIKNEQMLVQIVEAIKNSGASSSNKEQKG</sequence>
<gene>
    <name evidence="4" type="ORF">DWX04_09645</name>
</gene>
<keyword evidence="3" id="KW-0812">Transmembrane</keyword>
<dbReference type="RefSeq" id="WP_117852885.1">
    <property type="nucleotide sequence ID" value="NZ_DAWEFW010000060.1"/>
</dbReference>
<dbReference type="EMBL" id="QRXI01000010">
    <property type="protein sequence ID" value="RGT94088.1"/>
    <property type="molecule type" value="Genomic_DNA"/>
</dbReference>
<feature type="transmembrane region" description="Helical" evidence="3">
    <location>
        <begin position="157"/>
        <end position="180"/>
    </location>
</feature>
<evidence type="ECO:0000256" key="2">
    <source>
        <dbReference type="SAM" id="MobiDB-lite"/>
    </source>
</evidence>
<evidence type="ECO:0000313" key="4">
    <source>
        <dbReference type="EMBL" id="RGT94088.1"/>
    </source>
</evidence>
<organism evidence="4 5">
    <name type="scientific">Phocaeicola vulgatus</name>
    <name type="common">Bacteroides vulgatus</name>
    <dbReference type="NCBI Taxonomy" id="821"/>
    <lineage>
        <taxon>Bacteria</taxon>
        <taxon>Pseudomonadati</taxon>
        <taxon>Bacteroidota</taxon>
        <taxon>Bacteroidia</taxon>
        <taxon>Bacteroidales</taxon>
        <taxon>Bacteroidaceae</taxon>
        <taxon>Phocaeicola</taxon>
    </lineage>
</organism>
<keyword evidence="1" id="KW-0175">Coiled coil</keyword>
<dbReference type="Proteomes" id="UP000283833">
    <property type="component" value="Unassembled WGS sequence"/>
</dbReference>